<reference evidence="3 4" key="1">
    <citation type="submission" date="2019-02" db="EMBL/GenBank/DDBJ databases">
        <title>Hansschlegelia quercus sp. nov., a novel methylotrophic bacterium from buds of oak (Quercus robur L.).</title>
        <authorList>
            <person name="Agafonova N.V."/>
            <person name="Kaparullina E.N."/>
            <person name="Grouzdev D.S."/>
            <person name="Doronina N.V."/>
        </authorList>
    </citation>
    <scope>NUCLEOTIDE SEQUENCE [LARGE SCALE GENOMIC DNA]</scope>
    <source>
        <strain evidence="3 4">Dub</strain>
    </source>
</reference>
<dbReference type="InterPro" id="IPR001455">
    <property type="entry name" value="TusA-like"/>
</dbReference>
<comment type="similarity">
    <text evidence="1">Belongs to the sulfur carrier protein TusA family.</text>
</comment>
<accession>A0A4Q9GAH4</accession>
<dbReference type="EMBL" id="SIUB01000009">
    <property type="protein sequence ID" value="TBN47995.1"/>
    <property type="molecule type" value="Genomic_DNA"/>
</dbReference>
<evidence type="ECO:0000313" key="3">
    <source>
        <dbReference type="EMBL" id="TBN47995.1"/>
    </source>
</evidence>
<gene>
    <name evidence="3" type="ORF">EYR15_15390</name>
</gene>
<dbReference type="PANTHER" id="PTHR33279:SF6">
    <property type="entry name" value="SULFUR CARRIER PROTEIN YEDF-RELATED"/>
    <property type="match status" value="1"/>
</dbReference>
<evidence type="ECO:0000313" key="4">
    <source>
        <dbReference type="Proteomes" id="UP000291613"/>
    </source>
</evidence>
<keyword evidence="4" id="KW-1185">Reference proteome</keyword>
<dbReference type="AlphaFoldDB" id="A0A4Q9GAH4"/>
<dbReference type="OrthoDB" id="9797551at2"/>
<evidence type="ECO:0000256" key="1">
    <source>
        <dbReference type="ARBA" id="ARBA00008984"/>
    </source>
</evidence>
<organism evidence="3 4">
    <name type="scientific">Hansschlegelia quercus</name>
    <dbReference type="NCBI Taxonomy" id="2528245"/>
    <lineage>
        <taxon>Bacteria</taxon>
        <taxon>Pseudomonadati</taxon>
        <taxon>Pseudomonadota</taxon>
        <taxon>Alphaproteobacteria</taxon>
        <taxon>Hyphomicrobiales</taxon>
        <taxon>Methylopilaceae</taxon>
        <taxon>Hansschlegelia</taxon>
    </lineage>
</organism>
<proteinExistence type="inferred from homology"/>
<sequence>MSRGCGFDLRGLRCPLPALKAKRALGRARTGEQIVVISDDPLAGIDVPNAAREAGGEIVSVEPDGAASRFTMRKPG</sequence>
<dbReference type="PANTHER" id="PTHR33279">
    <property type="entry name" value="SULFUR CARRIER PROTEIN YEDF-RELATED"/>
    <property type="match status" value="1"/>
</dbReference>
<protein>
    <submittedName>
        <fullName evidence="3">Sulfurtransferase TusA family protein</fullName>
    </submittedName>
</protein>
<dbReference type="Proteomes" id="UP000291613">
    <property type="component" value="Unassembled WGS sequence"/>
</dbReference>
<keyword evidence="3" id="KW-0808">Transferase</keyword>
<dbReference type="CDD" id="cd00291">
    <property type="entry name" value="SirA_YedF_YeeD"/>
    <property type="match status" value="1"/>
</dbReference>
<dbReference type="Gene3D" id="3.30.110.40">
    <property type="entry name" value="TusA-like domain"/>
    <property type="match status" value="1"/>
</dbReference>
<comment type="caution">
    <text evidence="3">The sequence shown here is derived from an EMBL/GenBank/DDBJ whole genome shotgun (WGS) entry which is preliminary data.</text>
</comment>
<evidence type="ECO:0000259" key="2">
    <source>
        <dbReference type="Pfam" id="PF01206"/>
    </source>
</evidence>
<dbReference type="GO" id="GO:0016740">
    <property type="term" value="F:transferase activity"/>
    <property type="evidence" value="ECO:0007669"/>
    <property type="project" value="UniProtKB-KW"/>
</dbReference>
<dbReference type="RefSeq" id="WP_131004454.1">
    <property type="nucleotide sequence ID" value="NZ_JBHSZR010000008.1"/>
</dbReference>
<dbReference type="InterPro" id="IPR036868">
    <property type="entry name" value="TusA-like_sf"/>
</dbReference>
<feature type="domain" description="UPF0033" evidence="2">
    <location>
        <begin position="8"/>
        <end position="74"/>
    </location>
</feature>
<name>A0A4Q9GAH4_9HYPH</name>
<dbReference type="Pfam" id="PF01206">
    <property type="entry name" value="TusA"/>
    <property type="match status" value="1"/>
</dbReference>
<dbReference type="SUPFAM" id="SSF64307">
    <property type="entry name" value="SirA-like"/>
    <property type="match status" value="1"/>
</dbReference>